<reference evidence="12" key="1">
    <citation type="submission" date="2019-05" db="EMBL/GenBank/DDBJ databases">
        <title>Flavobacterium profundi sp. nov., isolated from a deep-sea seamount.</title>
        <authorList>
            <person name="Zhang D.-C."/>
        </authorList>
    </citation>
    <scope>NUCLEOTIDE SEQUENCE [LARGE SCALE GENOMIC DNA]</scope>
    <source>
        <strain evidence="12">TP390</strain>
    </source>
</reference>
<dbReference type="InterPro" id="IPR011014">
    <property type="entry name" value="MscS_channel_TM-2"/>
</dbReference>
<dbReference type="SUPFAM" id="SSF82689">
    <property type="entry name" value="Mechanosensitive channel protein MscS (YggB), C-terminal domain"/>
    <property type="match status" value="1"/>
</dbReference>
<dbReference type="OrthoDB" id="9809206at2"/>
<dbReference type="PANTHER" id="PTHR30221">
    <property type="entry name" value="SMALL-CONDUCTANCE MECHANOSENSITIVE CHANNEL"/>
    <property type="match status" value="1"/>
</dbReference>
<feature type="transmembrane region" description="Helical" evidence="7">
    <location>
        <begin position="20"/>
        <end position="41"/>
    </location>
</feature>
<dbReference type="Pfam" id="PF05552">
    <property type="entry name" value="MS_channel_1st_1"/>
    <property type="match status" value="1"/>
</dbReference>
<evidence type="ECO:0000259" key="8">
    <source>
        <dbReference type="Pfam" id="PF00924"/>
    </source>
</evidence>
<keyword evidence="12" id="KW-1185">Reference proteome</keyword>
<feature type="transmembrane region" description="Helical" evidence="7">
    <location>
        <begin position="89"/>
        <end position="120"/>
    </location>
</feature>
<gene>
    <name evidence="11" type="ORF">GOQ30_06540</name>
</gene>
<evidence type="ECO:0000256" key="1">
    <source>
        <dbReference type="ARBA" id="ARBA00004651"/>
    </source>
</evidence>
<feature type="domain" description="Mechanosensitive ion channel MscS" evidence="8">
    <location>
        <begin position="107"/>
        <end position="172"/>
    </location>
</feature>
<feature type="transmembrane region" description="Helical" evidence="7">
    <location>
        <begin position="61"/>
        <end position="83"/>
    </location>
</feature>
<dbReference type="InterPro" id="IPR011066">
    <property type="entry name" value="MscS_channel_C_sf"/>
</dbReference>
<evidence type="ECO:0000259" key="10">
    <source>
        <dbReference type="Pfam" id="PF21088"/>
    </source>
</evidence>
<dbReference type="InterPro" id="IPR049278">
    <property type="entry name" value="MS_channel_C"/>
</dbReference>
<evidence type="ECO:0000256" key="4">
    <source>
        <dbReference type="ARBA" id="ARBA00022692"/>
    </source>
</evidence>
<name>A0A6I4IGT9_9FLAO</name>
<organism evidence="11 12">
    <name type="scientific">Flavobacterium profundi</name>
    <dbReference type="NCBI Taxonomy" id="1774945"/>
    <lineage>
        <taxon>Bacteria</taxon>
        <taxon>Pseudomonadati</taxon>
        <taxon>Bacteroidota</taxon>
        <taxon>Flavobacteriia</taxon>
        <taxon>Flavobacteriales</taxon>
        <taxon>Flavobacteriaceae</taxon>
        <taxon>Flavobacterium</taxon>
    </lineage>
</organism>
<evidence type="ECO:0000256" key="7">
    <source>
        <dbReference type="SAM" id="Phobius"/>
    </source>
</evidence>
<keyword evidence="6 7" id="KW-0472">Membrane</keyword>
<feature type="domain" description="Mechanosensitive ion channel MscS C-terminal" evidence="9">
    <location>
        <begin position="179"/>
        <end position="261"/>
    </location>
</feature>
<evidence type="ECO:0000256" key="3">
    <source>
        <dbReference type="ARBA" id="ARBA00022475"/>
    </source>
</evidence>
<dbReference type="InterPro" id="IPR010920">
    <property type="entry name" value="LSM_dom_sf"/>
</dbReference>
<dbReference type="Gene3D" id="1.10.287.1260">
    <property type="match status" value="1"/>
</dbReference>
<protein>
    <submittedName>
        <fullName evidence="11">Mechanosensitive ion channel</fullName>
    </submittedName>
</protein>
<comment type="similarity">
    <text evidence="2">Belongs to the MscS (TC 1.A.23) family.</text>
</comment>
<keyword evidence="5 7" id="KW-1133">Transmembrane helix</keyword>
<dbReference type="GO" id="GO:0005886">
    <property type="term" value="C:plasma membrane"/>
    <property type="evidence" value="ECO:0007669"/>
    <property type="project" value="UniProtKB-SubCell"/>
</dbReference>
<evidence type="ECO:0000256" key="2">
    <source>
        <dbReference type="ARBA" id="ARBA00008017"/>
    </source>
</evidence>
<keyword evidence="3" id="KW-1003">Cell membrane</keyword>
<proteinExistence type="inferred from homology"/>
<dbReference type="Pfam" id="PF00924">
    <property type="entry name" value="MS_channel_2nd"/>
    <property type="match status" value="1"/>
</dbReference>
<feature type="domain" description="Mechanosensitive ion channel transmembrane helices 2/3" evidence="10">
    <location>
        <begin position="72"/>
        <end position="105"/>
    </location>
</feature>
<dbReference type="AlphaFoldDB" id="A0A6I4IGT9"/>
<dbReference type="EMBL" id="WQLW01000003">
    <property type="protein sequence ID" value="MVO08820.1"/>
    <property type="molecule type" value="Genomic_DNA"/>
</dbReference>
<dbReference type="SUPFAM" id="SSF82861">
    <property type="entry name" value="Mechanosensitive channel protein MscS (YggB), transmembrane region"/>
    <property type="match status" value="1"/>
</dbReference>
<dbReference type="Pfam" id="PF21082">
    <property type="entry name" value="MS_channel_3rd"/>
    <property type="match status" value="1"/>
</dbReference>
<dbReference type="RefSeq" id="WP_140997212.1">
    <property type="nucleotide sequence ID" value="NZ_VDCZ01000003.1"/>
</dbReference>
<dbReference type="InterPro" id="IPR023408">
    <property type="entry name" value="MscS_beta-dom_sf"/>
</dbReference>
<evidence type="ECO:0000256" key="5">
    <source>
        <dbReference type="ARBA" id="ARBA00022989"/>
    </source>
</evidence>
<dbReference type="Gene3D" id="2.30.30.60">
    <property type="match status" value="1"/>
</dbReference>
<comment type="subcellular location">
    <subcellularLocation>
        <location evidence="1">Cell membrane</location>
        <topology evidence="1">Multi-pass membrane protein</topology>
    </subcellularLocation>
</comment>
<dbReference type="Gene3D" id="3.30.70.100">
    <property type="match status" value="1"/>
</dbReference>
<evidence type="ECO:0000259" key="9">
    <source>
        <dbReference type="Pfam" id="PF21082"/>
    </source>
</evidence>
<comment type="caution">
    <text evidence="11">The sequence shown here is derived from an EMBL/GenBank/DDBJ whole genome shotgun (WGS) entry which is preliminary data.</text>
</comment>
<dbReference type="InterPro" id="IPR008910">
    <property type="entry name" value="MSC_TM_helix"/>
</dbReference>
<dbReference type="InterPro" id="IPR006685">
    <property type="entry name" value="MscS_channel_2nd"/>
</dbReference>
<dbReference type="InterPro" id="IPR049142">
    <property type="entry name" value="MS_channel_1st"/>
</dbReference>
<evidence type="ECO:0000256" key="6">
    <source>
        <dbReference type="ARBA" id="ARBA00023136"/>
    </source>
</evidence>
<dbReference type="Pfam" id="PF21088">
    <property type="entry name" value="MS_channel_1st"/>
    <property type="match status" value="1"/>
</dbReference>
<evidence type="ECO:0000313" key="12">
    <source>
        <dbReference type="Proteomes" id="UP000431264"/>
    </source>
</evidence>
<accession>A0A6I4IGT9</accession>
<dbReference type="PANTHER" id="PTHR30221:SF1">
    <property type="entry name" value="SMALL-CONDUCTANCE MECHANOSENSITIVE CHANNEL"/>
    <property type="match status" value="1"/>
</dbReference>
<dbReference type="GO" id="GO:0008381">
    <property type="term" value="F:mechanosensitive monoatomic ion channel activity"/>
    <property type="evidence" value="ECO:0007669"/>
    <property type="project" value="InterPro"/>
</dbReference>
<dbReference type="Proteomes" id="UP000431264">
    <property type="component" value="Unassembled WGS sequence"/>
</dbReference>
<dbReference type="SUPFAM" id="SSF50182">
    <property type="entry name" value="Sm-like ribonucleoproteins"/>
    <property type="match status" value="1"/>
</dbReference>
<sequence>MSSEQIEKYTEIIIKTIVEYSPKVVTAIIILFLGLWLTSIITKTIKKILLRREVDITLSNFIGNFIFWTLRVLVFITVVSNLGVPTSSFVAILGAAGLAVGLALQGSLSNFAGGILIILFKPFKLEDVIEAQGEIGTVKEIQIFNTRLLTANNQTVYIPNGALSNGVIKNYTQEGIRRIDLTIGVDYNSDLKQVKEVILDVLSKNELVLKEPAPAVVVMALADSSINLAVRPWAKAENFLTVHSQTLEQCKVAFDKAGIEIPYPHQVEIQKK</sequence>
<keyword evidence="4 7" id="KW-0812">Transmembrane</keyword>
<evidence type="ECO:0000313" key="11">
    <source>
        <dbReference type="EMBL" id="MVO08820.1"/>
    </source>
</evidence>
<dbReference type="InterPro" id="IPR045275">
    <property type="entry name" value="MscS_archaea/bacteria_type"/>
</dbReference>